<evidence type="ECO:0000256" key="1">
    <source>
        <dbReference type="ARBA" id="ARBA00016548"/>
    </source>
</evidence>
<comment type="similarity">
    <text evidence="2">Belongs to the COMM domain-containing protein 3 family.</text>
</comment>
<comment type="caution">
    <text evidence="4">The sequence shown here is derived from an EMBL/GenBank/DDBJ whole genome shotgun (WGS) entry which is preliminary data.</text>
</comment>
<dbReference type="PANTHER" id="PTHR31159">
    <property type="entry name" value="COMM DOMAIN-CONTAINING PROTEIN 3"/>
    <property type="match status" value="1"/>
</dbReference>
<dbReference type="InterPro" id="IPR017920">
    <property type="entry name" value="COMM"/>
</dbReference>
<dbReference type="EMBL" id="JBBCAQ010000036">
    <property type="protein sequence ID" value="KAK7576337.1"/>
    <property type="molecule type" value="Genomic_DNA"/>
</dbReference>
<dbReference type="PROSITE" id="PS51269">
    <property type="entry name" value="COMM"/>
    <property type="match status" value="1"/>
</dbReference>
<sequence length="198" mass="22553">MEIRLSDETLTGLRRLCNRSLVNEDYFYRLLKEFLKTGQSSAEKPEKDKSEIDEYKSDVLKTAYASLAVLLIEAARHDLDNFKLKTVLEGYNLDTSRISLIVDAYQSGKSNIQTSLSKIGTNLPHIIDVRWRMDLRIESDYLGERAFQPYFIIELVTVTSSNNKKIVKFSCTPEGLQELVCSLKAAARHVTKIITPSK</sequence>
<proteinExistence type="inferred from homology"/>
<dbReference type="Proteomes" id="UP001367676">
    <property type="component" value="Unassembled WGS sequence"/>
</dbReference>
<name>A0AAN9T7L5_9HEMI</name>
<organism evidence="4 5">
    <name type="scientific">Parthenolecanium corni</name>
    <dbReference type="NCBI Taxonomy" id="536013"/>
    <lineage>
        <taxon>Eukaryota</taxon>
        <taxon>Metazoa</taxon>
        <taxon>Ecdysozoa</taxon>
        <taxon>Arthropoda</taxon>
        <taxon>Hexapoda</taxon>
        <taxon>Insecta</taxon>
        <taxon>Pterygota</taxon>
        <taxon>Neoptera</taxon>
        <taxon>Paraneoptera</taxon>
        <taxon>Hemiptera</taxon>
        <taxon>Sternorrhyncha</taxon>
        <taxon>Coccoidea</taxon>
        <taxon>Coccidae</taxon>
        <taxon>Parthenolecanium</taxon>
    </lineage>
</organism>
<dbReference type="AlphaFoldDB" id="A0AAN9T7L5"/>
<reference evidence="4 5" key="1">
    <citation type="submission" date="2024-03" db="EMBL/GenBank/DDBJ databases">
        <title>Adaptation during the transition from Ophiocordyceps entomopathogen to insect associate is accompanied by gene loss and intensified selection.</title>
        <authorList>
            <person name="Ward C.M."/>
            <person name="Onetto C.A."/>
            <person name="Borneman A.R."/>
        </authorList>
    </citation>
    <scope>NUCLEOTIDE SEQUENCE [LARGE SCALE GENOMIC DNA]</scope>
    <source>
        <strain evidence="4">AWRI1</strain>
        <tissue evidence="4">Single Adult Female</tissue>
    </source>
</reference>
<evidence type="ECO:0000259" key="3">
    <source>
        <dbReference type="PROSITE" id="PS51269"/>
    </source>
</evidence>
<dbReference type="Pfam" id="PF07258">
    <property type="entry name" value="COMM_domain"/>
    <property type="match status" value="1"/>
</dbReference>
<accession>A0AAN9T7L5</accession>
<evidence type="ECO:0000313" key="4">
    <source>
        <dbReference type="EMBL" id="KAK7576337.1"/>
    </source>
</evidence>
<feature type="domain" description="COMM" evidence="3">
    <location>
        <begin position="125"/>
        <end position="194"/>
    </location>
</feature>
<evidence type="ECO:0000256" key="2">
    <source>
        <dbReference type="ARBA" id="ARBA00093469"/>
    </source>
</evidence>
<gene>
    <name evidence="4" type="ORF">V9T40_012623</name>
</gene>
<dbReference type="GO" id="GO:0006814">
    <property type="term" value="P:sodium ion transport"/>
    <property type="evidence" value="ECO:0007669"/>
    <property type="project" value="InterPro"/>
</dbReference>
<dbReference type="PANTHER" id="PTHR31159:SF1">
    <property type="entry name" value="COMM DOMAIN-CONTAINING PROTEIN 3"/>
    <property type="match status" value="1"/>
</dbReference>
<protein>
    <recommendedName>
        <fullName evidence="1">COMM domain-containing protein 3</fullName>
    </recommendedName>
</protein>
<dbReference type="InterPro" id="IPR037355">
    <property type="entry name" value="COMMD3"/>
</dbReference>
<dbReference type="Pfam" id="PF21672">
    <property type="entry name" value="COMM_HN"/>
    <property type="match status" value="1"/>
</dbReference>
<evidence type="ECO:0000313" key="5">
    <source>
        <dbReference type="Proteomes" id="UP001367676"/>
    </source>
</evidence>
<keyword evidence="5" id="KW-1185">Reference proteome</keyword>